<proteinExistence type="predicted"/>
<dbReference type="VEuPathDB" id="ToxoDB:BESB_075550"/>
<dbReference type="RefSeq" id="XP_029218412.1">
    <property type="nucleotide sequence ID" value="XM_029365928.1"/>
</dbReference>
<evidence type="ECO:0000313" key="2">
    <source>
        <dbReference type="EMBL" id="PFH34403.1"/>
    </source>
</evidence>
<dbReference type="Proteomes" id="UP000224006">
    <property type="component" value="Unassembled WGS sequence"/>
</dbReference>
<name>A0A2A9MFH3_BESBE</name>
<dbReference type="KEGG" id="bbes:BESB_075550"/>
<dbReference type="AlphaFoldDB" id="A0A2A9MFH3"/>
<evidence type="ECO:0000256" key="1">
    <source>
        <dbReference type="SAM" id="MobiDB-lite"/>
    </source>
</evidence>
<protein>
    <submittedName>
        <fullName evidence="2">Uncharacterized protein</fullName>
    </submittedName>
</protein>
<organism evidence="2 3">
    <name type="scientific">Besnoitia besnoiti</name>
    <name type="common">Apicomplexan protozoan</name>
    <dbReference type="NCBI Taxonomy" id="94643"/>
    <lineage>
        <taxon>Eukaryota</taxon>
        <taxon>Sar</taxon>
        <taxon>Alveolata</taxon>
        <taxon>Apicomplexa</taxon>
        <taxon>Conoidasida</taxon>
        <taxon>Coccidia</taxon>
        <taxon>Eucoccidiorida</taxon>
        <taxon>Eimeriorina</taxon>
        <taxon>Sarcocystidae</taxon>
        <taxon>Besnoitia</taxon>
    </lineage>
</organism>
<reference evidence="2 3" key="1">
    <citation type="submission" date="2017-09" db="EMBL/GenBank/DDBJ databases">
        <title>Genome sequencing of Besnoitia besnoiti strain Bb-Ger1.</title>
        <authorList>
            <person name="Schares G."/>
            <person name="Venepally P."/>
            <person name="Lorenzi H.A."/>
        </authorList>
    </citation>
    <scope>NUCLEOTIDE SEQUENCE [LARGE SCALE GENOMIC DNA]</scope>
    <source>
        <strain evidence="2 3">Bb-Ger1</strain>
    </source>
</reference>
<dbReference type="EMBL" id="NWUJ01000007">
    <property type="protein sequence ID" value="PFH34403.1"/>
    <property type="molecule type" value="Genomic_DNA"/>
</dbReference>
<evidence type="ECO:0000313" key="3">
    <source>
        <dbReference type="Proteomes" id="UP000224006"/>
    </source>
</evidence>
<gene>
    <name evidence="2" type="ORF">BESB_075550</name>
</gene>
<dbReference type="GeneID" id="40312481"/>
<comment type="caution">
    <text evidence="2">The sequence shown here is derived from an EMBL/GenBank/DDBJ whole genome shotgun (WGS) entry which is preliminary data.</text>
</comment>
<feature type="compositionally biased region" description="Basic and acidic residues" evidence="1">
    <location>
        <begin position="239"/>
        <end position="255"/>
    </location>
</feature>
<accession>A0A2A9MFH3</accession>
<sequence length="411" mass="43647">MDRVSLLFTAAAGLAPDTPTLLGLSPPQIILVLQHLLQHLRQGSPKCGVFTPGCDGCQTQEPACGAVESTMLPSTGPKGMLKPASGTSGGFPSTRVADVLRQVIASCDSRNHSRKVRSGRCETDGDPQCESSQARSRWAARLLLAVVAQQVAVEVLSAWSRRYRNGEGLKSKSLLSEYTRALHNANRRALSLASTAAASSFHAAVPALLSAYTMLSRVGGALHAAAAHYDDDSTWSDRGAVDDSHPPQFVSEDKMTGPASPRNSRASRTRGGLPGRIPLALLATTRVMGPELHGTTTAMEALLSMAQTEREASSNLYDSSPKEISTESMSVVPENSDPEAAHDGEATRDVTTSVLKAIDTVQQGLAFVCRLLYNASYGRSRGEQMAPGEVRRLLLGKDPSFKPESSAIAKL</sequence>
<keyword evidence="3" id="KW-1185">Reference proteome</keyword>
<feature type="region of interest" description="Disordered" evidence="1">
    <location>
        <begin position="237"/>
        <end position="275"/>
    </location>
</feature>